<dbReference type="AlphaFoldDB" id="A0A2S9Q7Q0"/>
<reference evidence="3 4" key="1">
    <citation type="submission" date="2018-02" db="EMBL/GenBank/DDBJ databases">
        <title>Whole genome sequencing of endophytic bacterium.</title>
        <authorList>
            <person name="Eedara R."/>
            <person name="Podile A.R."/>
        </authorList>
    </citation>
    <scope>NUCLEOTIDE SEQUENCE [LARGE SCALE GENOMIC DNA]</scope>
    <source>
        <strain evidence="3 4">RP1T</strain>
    </source>
</reference>
<evidence type="ECO:0000256" key="1">
    <source>
        <dbReference type="SAM" id="MobiDB-lite"/>
    </source>
</evidence>
<evidence type="ECO:0000313" key="3">
    <source>
        <dbReference type="EMBL" id="PRH85378.1"/>
    </source>
</evidence>
<feature type="transmembrane region" description="Helical" evidence="2">
    <location>
        <begin position="112"/>
        <end position="135"/>
    </location>
</feature>
<dbReference type="Proteomes" id="UP000237682">
    <property type="component" value="Unassembled WGS sequence"/>
</dbReference>
<name>A0A2S9Q7Q0_9HYPH</name>
<feature type="compositionally biased region" description="Basic and acidic residues" evidence="1">
    <location>
        <begin position="240"/>
        <end position="254"/>
    </location>
</feature>
<protein>
    <recommendedName>
        <fullName evidence="5">Membrane protein FxsA</fullName>
    </recommendedName>
</protein>
<dbReference type="PANTHER" id="PTHR35335">
    <property type="entry name" value="UPF0716 PROTEIN FXSA"/>
    <property type="match status" value="1"/>
</dbReference>
<gene>
    <name evidence="3" type="ORF">C5L14_22315</name>
</gene>
<keyword evidence="2" id="KW-0472">Membrane</keyword>
<sequence>MISKLPICAFSIPTDRVTTRNNGYSPLWQCHNPHLYGVHRAVCQLHATMKGKHGQHAAHAAAQGLAAEGLRRSVLLFGGGTKDCKDAFAAERVPASGETTPMTARSFNVPAGWAWLGLAGLVILPFAEIAAFVWVAGRIGIALALIALVATSFIGASLLRRQGGTVFSRLMRAMQGGEPSNGAARESLMVALGGVLMIIPGFVTDLIGFALLLPSLLRQWRDGPVPAPKGRAGTASSDPKVIDLGRDEWKPVDE</sequence>
<keyword evidence="2" id="KW-1133">Transmembrane helix</keyword>
<dbReference type="GO" id="GO:0016020">
    <property type="term" value="C:membrane"/>
    <property type="evidence" value="ECO:0007669"/>
    <property type="project" value="InterPro"/>
</dbReference>
<keyword evidence="2" id="KW-0812">Transmembrane</keyword>
<evidence type="ECO:0000313" key="4">
    <source>
        <dbReference type="Proteomes" id="UP000237682"/>
    </source>
</evidence>
<evidence type="ECO:0008006" key="5">
    <source>
        <dbReference type="Google" id="ProtNLM"/>
    </source>
</evidence>
<dbReference type="EMBL" id="PUEJ01000009">
    <property type="protein sequence ID" value="PRH85378.1"/>
    <property type="molecule type" value="Genomic_DNA"/>
</dbReference>
<dbReference type="NCBIfam" id="NF008528">
    <property type="entry name" value="PRK11463.1-2"/>
    <property type="match status" value="1"/>
</dbReference>
<dbReference type="Pfam" id="PF04186">
    <property type="entry name" value="FxsA"/>
    <property type="match status" value="1"/>
</dbReference>
<comment type="caution">
    <text evidence="3">The sequence shown here is derived from an EMBL/GenBank/DDBJ whole genome shotgun (WGS) entry which is preliminary data.</text>
</comment>
<keyword evidence="4" id="KW-1185">Reference proteome</keyword>
<accession>A0A2S9Q7Q0</accession>
<feature type="transmembrane region" description="Helical" evidence="2">
    <location>
        <begin position="188"/>
        <end position="213"/>
    </location>
</feature>
<dbReference type="InterPro" id="IPR007313">
    <property type="entry name" value="FxsA"/>
</dbReference>
<organism evidence="3 4">
    <name type="scientific">Labrys okinawensis</name>
    <dbReference type="NCBI Taxonomy" id="346911"/>
    <lineage>
        <taxon>Bacteria</taxon>
        <taxon>Pseudomonadati</taxon>
        <taxon>Pseudomonadota</taxon>
        <taxon>Alphaproteobacteria</taxon>
        <taxon>Hyphomicrobiales</taxon>
        <taxon>Xanthobacteraceae</taxon>
        <taxon>Labrys</taxon>
    </lineage>
</organism>
<feature type="region of interest" description="Disordered" evidence="1">
    <location>
        <begin position="226"/>
        <end position="254"/>
    </location>
</feature>
<feature type="transmembrane region" description="Helical" evidence="2">
    <location>
        <begin position="141"/>
        <end position="159"/>
    </location>
</feature>
<dbReference type="PANTHER" id="PTHR35335:SF1">
    <property type="entry name" value="UPF0716 PROTEIN FXSA"/>
    <property type="match status" value="1"/>
</dbReference>
<evidence type="ECO:0000256" key="2">
    <source>
        <dbReference type="SAM" id="Phobius"/>
    </source>
</evidence>
<proteinExistence type="predicted"/>